<proteinExistence type="predicted"/>
<evidence type="ECO:0000313" key="7">
    <source>
        <dbReference type="RefSeq" id="XP_060057731.1"/>
    </source>
</evidence>
<feature type="chain" id="PRO_5045471914" evidence="4">
    <location>
        <begin position="28"/>
        <end position="197"/>
    </location>
</feature>
<keyword evidence="6" id="KW-1185">Reference proteome</keyword>
<reference evidence="6" key="1">
    <citation type="submission" date="2025-05" db="UniProtKB">
        <authorList>
            <consortium name="RefSeq"/>
        </authorList>
    </citation>
    <scope>NUCLEOTIDE SEQUENCE [LARGE SCALE GENOMIC DNA]</scope>
</reference>
<dbReference type="InterPro" id="IPR051755">
    <property type="entry name" value="Ig-like_CS_Receptor"/>
</dbReference>
<feature type="transmembrane region" description="Helical" evidence="3">
    <location>
        <begin position="146"/>
        <end position="167"/>
    </location>
</feature>
<keyword evidence="3" id="KW-1133">Transmembrane helix</keyword>
<organism evidence="6 7">
    <name type="scientific">Erinaceus europaeus</name>
    <name type="common">Western European hedgehog</name>
    <dbReference type="NCBI Taxonomy" id="9365"/>
    <lineage>
        <taxon>Eukaryota</taxon>
        <taxon>Metazoa</taxon>
        <taxon>Chordata</taxon>
        <taxon>Craniata</taxon>
        <taxon>Vertebrata</taxon>
        <taxon>Euteleostomi</taxon>
        <taxon>Mammalia</taxon>
        <taxon>Eutheria</taxon>
        <taxon>Laurasiatheria</taxon>
        <taxon>Eulipotyphla</taxon>
        <taxon>Erinaceidae</taxon>
        <taxon>Erinaceinae</taxon>
        <taxon>Erinaceus</taxon>
    </lineage>
</organism>
<keyword evidence="4" id="KW-0732">Signal</keyword>
<evidence type="ECO:0000256" key="1">
    <source>
        <dbReference type="ARBA" id="ARBA00023157"/>
    </source>
</evidence>
<evidence type="ECO:0000256" key="2">
    <source>
        <dbReference type="ARBA" id="ARBA00023180"/>
    </source>
</evidence>
<dbReference type="PROSITE" id="PS50835">
    <property type="entry name" value="IG_LIKE"/>
    <property type="match status" value="1"/>
</dbReference>
<evidence type="ECO:0000256" key="3">
    <source>
        <dbReference type="SAM" id="Phobius"/>
    </source>
</evidence>
<dbReference type="InterPro" id="IPR036179">
    <property type="entry name" value="Ig-like_dom_sf"/>
</dbReference>
<evidence type="ECO:0000259" key="5">
    <source>
        <dbReference type="PROSITE" id="PS50835"/>
    </source>
</evidence>
<protein>
    <submittedName>
        <fullName evidence="7">Signal-regulatory protein beta-1-like</fullName>
    </submittedName>
</protein>
<dbReference type="Proteomes" id="UP001652624">
    <property type="component" value="Chromosome 1"/>
</dbReference>
<dbReference type="SMART" id="SM00409">
    <property type="entry name" value="IG"/>
    <property type="match status" value="1"/>
</dbReference>
<dbReference type="Pfam" id="PF07686">
    <property type="entry name" value="V-set"/>
    <property type="match status" value="1"/>
</dbReference>
<reference evidence="7" key="2">
    <citation type="submission" date="2025-08" db="UniProtKB">
        <authorList>
            <consortium name="RefSeq"/>
        </authorList>
    </citation>
    <scope>IDENTIFICATION</scope>
</reference>
<feature type="domain" description="Ig-like" evidence="5">
    <location>
        <begin position="13"/>
        <end position="115"/>
    </location>
</feature>
<feature type="signal peptide" evidence="4">
    <location>
        <begin position="1"/>
        <end position="27"/>
    </location>
</feature>
<keyword evidence="3" id="KW-0472">Membrane</keyword>
<dbReference type="PANTHER" id="PTHR19971">
    <property type="entry name" value="SIGNAL-REGULATORY PROTEIN BETA"/>
    <property type="match status" value="1"/>
</dbReference>
<gene>
    <name evidence="7" type="primary">LOC103113520</name>
</gene>
<evidence type="ECO:0000313" key="6">
    <source>
        <dbReference type="Proteomes" id="UP001652624"/>
    </source>
</evidence>
<dbReference type="RefSeq" id="XP_060057731.1">
    <property type="nucleotide sequence ID" value="XM_060201748.1"/>
</dbReference>
<keyword evidence="1" id="KW-1015">Disulfide bond</keyword>
<sequence>MPSPAPWCFSPPPCLLTLLLGLTGVWGEVLRMIQSETSVSVAAGETATLPCTVTSLLPKGPVKWFKGTGSGWKEIYSFTDGHYPRVTRVSDNTKNMDFSIRISDIIPADAGVYYCVKFRKGSPDVEIKSGPGTQLIVHGPDMSTPLLIAALLATKMLLVVSVSITYLHKKQGAWLYVLVGRGEMSRSSQKHTVLNPK</sequence>
<evidence type="ECO:0000256" key="4">
    <source>
        <dbReference type="SAM" id="SignalP"/>
    </source>
</evidence>
<dbReference type="InterPro" id="IPR013783">
    <property type="entry name" value="Ig-like_fold"/>
</dbReference>
<dbReference type="InterPro" id="IPR013106">
    <property type="entry name" value="Ig_V-set"/>
</dbReference>
<dbReference type="GeneID" id="103113520"/>
<dbReference type="SUPFAM" id="SSF48726">
    <property type="entry name" value="Immunoglobulin"/>
    <property type="match status" value="1"/>
</dbReference>
<name>A0ABM3Y9I1_ERIEU</name>
<accession>A0ABM3Y9I1</accession>
<dbReference type="SMART" id="SM00406">
    <property type="entry name" value="IGv"/>
    <property type="match status" value="1"/>
</dbReference>
<dbReference type="InterPro" id="IPR007110">
    <property type="entry name" value="Ig-like_dom"/>
</dbReference>
<keyword evidence="3" id="KW-0812">Transmembrane</keyword>
<keyword evidence="2" id="KW-0325">Glycoprotein</keyword>
<dbReference type="Gene3D" id="2.60.40.10">
    <property type="entry name" value="Immunoglobulins"/>
    <property type="match status" value="1"/>
</dbReference>
<dbReference type="InterPro" id="IPR003599">
    <property type="entry name" value="Ig_sub"/>
</dbReference>